<dbReference type="Proteomes" id="UP001498469">
    <property type="component" value="Unassembled WGS sequence"/>
</dbReference>
<sequence length="159" mass="18153">MNGTYKNKIDDCNIELLKIKTWIDSHTLDSNIRYLVNYSVIKCCGTIENTYKEIIFDHLADGSKTENINYLTKNIINSSSNPTTGKMQRMLEDINVNWSTEFETKIRGQNQKGQLNSLVGLRNTFSHGGSITASIDDVILFFTAGEWILEQLYLCIYPI</sequence>
<reference evidence="2 3" key="1">
    <citation type="submission" date="2023-11" db="EMBL/GenBank/DDBJ databases">
        <title>Draft genome sequence of a psychrophilic Clostridium strain from permafrost water brine.</title>
        <authorList>
            <person name="Shcherbakova V.A."/>
            <person name="Trubitsyn V.E."/>
            <person name="Zakharyuk A.G."/>
        </authorList>
    </citation>
    <scope>NUCLEOTIDE SEQUENCE [LARGE SCALE GENOMIC DNA]</scope>
    <source>
        <strain evidence="2 3">14F</strain>
    </source>
</reference>
<dbReference type="InterPro" id="IPR041519">
    <property type="entry name" value="HEPN_RiboL-PSP"/>
</dbReference>
<dbReference type="RefSeq" id="WP_216252108.1">
    <property type="nucleotide sequence ID" value="NZ_JAZHFS010000013.1"/>
</dbReference>
<evidence type="ECO:0000313" key="2">
    <source>
        <dbReference type="EMBL" id="MEF2113473.1"/>
    </source>
</evidence>
<name>A0ABU7UPZ0_9CLOT</name>
<gene>
    <name evidence="2" type="ORF">SJI18_14280</name>
</gene>
<evidence type="ECO:0000313" key="3">
    <source>
        <dbReference type="Proteomes" id="UP001498469"/>
    </source>
</evidence>
<dbReference type="Pfam" id="PF18735">
    <property type="entry name" value="HEPN_RiboL-PSP"/>
    <property type="match status" value="1"/>
</dbReference>
<feature type="domain" description="RiboL-PSP-HEPN" evidence="1">
    <location>
        <begin position="27"/>
        <end position="142"/>
    </location>
</feature>
<proteinExistence type="predicted"/>
<organism evidence="2 3">
    <name type="scientific">Clostridium frigoriphilum</name>
    <dbReference type="NCBI Taxonomy" id="443253"/>
    <lineage>
        <taxon>Bacteria</taxon>
        <taxon>Bacillati</taxon>
        <taxon>Bacillota</taxon>
        <taxon>Clostridia</taxon>
        <taxon>Eubacteriales</taxon>
        <taxon>Clostridiaceae</taxon>
        <taxon>Clostridium</taxon>
    </lineage>
</organism>
<evidence type="ECO:0000259" key="1">
    <source>
        <dbReference type="Pfam" id="PF18735"/>
    </source>
</evidence>
<accession>A0ABU7UPZ0</accession>
<dbReference type="EMBL" id="JAZHFS010000013">
    <property type="protein sequence ID" value="MEF2113473.1"/>
    <property type="molecule type" value="Genomic_DNA"/>
</dbReference>
<comment type="caution">
    <text evidence="2">The sequence shown here is derived from an EMBL/GenBank/DDBJ whole genome shotgun (WGS) entry which is preliminary data.</text>
</comment>
<keyword evidence="3" id="KW-1185">Reference proteome</keyword>
<protein>
    <submittedName>
        <fullName evidence="2">HEPN domain-containing protein</fullName>
    </submittedName>
</protein>